<dbReference type="RefSeq" id="WP_103525535.1">
    <property type="nucleotide sequence ID" value="NZ_JAIZDC010000004.1"/>
</dbReference>
<keyword evidence="6" id="KW-1185">Reference proteome</keyword>
<evidence type="ECO:0000313" key="6">
    <source>
        <dbReference type="Proteomes" id="UP000274139"/>
    </source>
</evidence>
<dbReference type="PANTHER" id="PTHR42840">
    <property type="entry name" value="NAD(P)-BINDING ROSSMANN-FOLD SUPERFAMILY PROTEIN-RELATED"/>
    <property type="match status" value="1"/>
</dbReference>
<reference evidence="5 6" key="1">
    <citation type="submission" date="2018-10" db="EMBL/GenBank/DDBJ databases">
        <title>Draft genome sequence of Aquitalea MWU14-2217 isolated from a wild cranberry bog in Provincetown, Massachusetts.</title>
        <authorList>
            <person name="Ebadzadsahrai G."/>
            <person name="Soby S."/>
        </authorList>
    </citation>
    <scope>NUCLEOTIDE SEQUENCE [LARGE SCALE GENOMIC DNA]</scope>
    <source>
        <strain evidence="5 6">MWU14-2217</strain>
    </source>
</reference>
<comment type="caution">
    <text evidence="5">The sequence shown here is derived from an EMBL/GenBank/DDBJ whole genome shotgun (WGS) entry which is preliminary data.</text>
</comment>
<dbReference type="AlphaFoldDB" id="A0A454JFU2"/>
<dbReference type="Gene3D" id="3.30.360.10">
    <property type="entry name" value="Dihydrodipicolinate Reductase, domain 2"/>
    <property type="match status" value="1"/>
</dbReference>
<proteinExistence type="inferred from homology"/>
<dbReference type="Proteomes" id="UP000274139">
    <property type="component" value="Unassembled WGS sequence"/>
</dbReference>
<dbReference type="GO" id="GO:0005737">
    <property type="term" value="C:cytoplasm"/>
    <property type="evidence" value="ECO:0007669"/>
    <property type="project" value="TreeGrafter"/>
</dbReference>
<evidence type="ECO:0000313" key="5">
    <source>
        <dbReference type="EMBL" id="RMC94757.1"/>
    </source>
</evidence>
<keyword evidence="2" id="KW-0560">Oxidoreductase</keyword>
<name>A0A454JFU2_9NEIS</name>
<dbReference type="InterPro" id="IPR000683">
    <property type="entry name" value="Gfo/Idh/MocA-like_OxRdtase_N"/>
</dbReference>
<gene>
    <name evidence="5" type="ORF">EAY64_14920</name>
</gene>
<dbReference type="InterPro" id="IPR055170">
    <property type="entry name" value="GFO_IDH_MocA-like_dom"/>
</dbReference>
<comment type="similarity">
    <text evidence="1">Belongs to the Gfo/Idh/MocA family.</text>
</comment>
<dbReference type="GO" id="GO:0006740">
    <property type="term" value="P:NADPH regeneration"/>
    <property type="evidence" value="ECO:0007669"/>
    <property type="project" value="TreeGrafter"/>
</dbReference>
<protein>
    <submittedName>
        <fullName evidence="5">Oxidoreductase</fullName>
    </submittedName>
</protein>
<dbReference type="Pfam" id="PF22725">
    <property type="entry name" value="GFO_IDH_MocA_C3"/>
    <property type="match status" value="1"/>
</dbReference>
<dbReference type="GO" id="GO:0016491">
    <property type="term" value="F:oxidoreductase activity"/>
    <property type="evidence" value="ECO:0007669"/>
    <property type="project" value="UniProtKB-KW"/>
</dbReference>
<dbReference type="PANTHER" id="PTHR42840:SF3">
    <property type="entry name" value="BINDING ROSSMANN FOLD OXIDOREDUCTASE, PUTATIVE (AFU_ORTHOLOGUE AFUA_2G10240)-RELATED"/>
    <property type="match status" value="1"/>
</dbReference>
<accession>A0A454JFU2</accession>
<dbReference type="Gene3D" id="3.40.50.720">
    <property type="entry name" value="NAD(P)-binding Rossmann-like Domain"/>
    <property type="match status" value="1"/>
</dbReference>
<feature type="domain" description="GFO/IDH/MocA-like oxidoreductase" evidence="4">
    <location>
        <begin position="133"/>
        <end position="257"/>
    </location>
</feature>
<dbReference type="InterPro" id="IPR036291">
    <property type="entry name" value="NAD(P)-bd_dom_sf"/>
</dbReference>
<dbReference type="Pfam" id="PF01408">
    <property type="entry name" value="GFO_IDH_MocA"/>
    <property type="match status" value="1"/>
</dbReference>
<evidence type="ECO:0000259" key="3">
    <source>
        <dbReference type="Pfam" id="PF01408"/>
    </source>
</evidence>
<sequence length="339" mass="36895">MSELNIGIVGLGRLGRRHALNLRDRIRGAQLVAACSPLDEELGWAAEQLPGVHRHHTLEAMLAEPDVQAVFLVTPTALHAEQIIACLRAGKHVFCEKPLALNVEDCQKVEAVAADYPQLKAMVGFVRRFDASYQDAAEKLQQGLVGQAYLLRSQTCDLNDENGFFVKFAPSSGGIFMDCSIHDIDLARWLLGSPKPLRAWATGTNALHPALADCGDVDNGVAMLEFADGKLACFYASRTQAHGHETLTEIFASAGRLSVGANPRANRVDISDAHGVRNECVQDFYQRFAEAFVSEAQHFVDAVRHDQPLALSLADATEATRIGLAITQALRSKQVVELC</sequence>
<dbReference type="OrthoDB" id="8565814at2"/>
<evidence type="ECO:0000256" key="2">
    <source>
        <dbReference type="ARBA" id="ARBA00023002"/>
    </source>
</evidence>
<dbReference type="EMBL" id="RFAR01000063">
    <property type="protein sequence ID" value="RMC94757.1"/>
    <property type="molecule type" value="Genomic_DNA"/>
</dbReference>
<organism evidence="5 6">
    <name type="scientific">Aquitalea palustris</name>
    <dbReference type="NCBI Taxonomy" id="2480983"/>
    <lineage>
        <taxon>Bacteria</taxon>
        <taxon>Pseudomonadati</taxon>
        <taxon>Pseudomonadota</taxon>
        <taxon>Betaproteobacteria</taxon>
        <taxon>Neisseriales</taxon>
        <taxon>Chromobacteriaceae</taxon>
        <taxon>Aquitalea</taxon>
    </lineage>
</organism>
<evidence type="ECO:0000256" key="1">
    <source>
        <dbReference type="ARBA" id="ARBA00010928"/>
    </source>
</evidence>
<dbReference type="GO" id="GO:0000166">
    <property type="term" value="F:nucleotide binding"/>
    <property type="evidence" value="ECO:0007669"/>
    <property type="project" value="InterPro"/>
</dbReference>
<feature type="domain" description="Gfo/Idh/MocA-like oxidoreductase N-terminal" evidence="3">
    <location>
        <begin position="4"/>
        <end position="118"/>
    </location>
</feature>
<dbReference type="SUPFAM" id="SSF51735">
    <property type="entry name" value="NAD(P)-binding Rossmann-fold domains"/>
    <property type="match status" value="1"/>
</dbReference>
<dbReference type="SUPFAM" id="SSF55347">
    <property type="entry name" value="Glyceraldehyde-3-phosphate dehydrogenase-like, C-terminal domain"/>
    <property type="match status" value="1"/>
</dbReference>
<evidence type="ECO:0000259" key="4">
    <source>
        <dbReference type="Pfam" id="PF22725"/>
    </source>
</evidence>